<gene>
    <name evidence="2" type="ORF">SAMN05444267_100731</name>
</gene>
<proteinExistence type="predicted"/>
<keyword evidence="3" id="KW-1185">Reference proteome</keyword>
<dbReference type="EMBL" id="FRAV01000007">
    <property type="protein sequence ID" value="SHK72221.1"/>
    <property type="molecule type" value="Genomic_DNA"/>
</dbReference>
<feature type="transmembrane region" description="Helical" evidence="1">
    <location>
        <begin position="45"/>
        <end position="63"/>
    </location>
</feature>
<feature type="transmembrane region" description="Helical" evidence="1">
    <location>
        <begin position="12"/>
        <end position="33"/>
    </location>
</feature>
<reference evidence="3" key="1">
    <citation type="submission" date="2016-11" db="EMBL/GenBank/DDBJ databases">
        <authorList>
            <person name="Varghese N."/>
            <person name="Submissions S."/>
        </authorList>
    </citation>
    <scope>NUCLEOTIDE SEQUENCE [LARGE SCALE GENOMIC DNA]</scope>
    <source>
        <strain evidence="3">DSM 26899</strain>
    </source>
</reference>
<protein>
    <submittedName>
        <fullName evidence="2">Uncharacterized protein</fullName>
    </submittedName>
</protein>
<evidence type="ECO:0000313" key="2">
    <source>
        <dbReference type="EMBL" id="SHK72221.1"/>
    </source>
</evidence>
<sequence>MTGLFGDLKYIIFLLTISAIIFPILSLLVINIILDENKKKLITRIFYNLSFIALFLIFQQNLMRCLPRYFVSILVIESLITIILLIFAIIKLIKLWCN</sequence>
<dbReference type="Proteomes" id="UP000184364">
    <property type="component" value="Unassembled WGS sequence"/>
</dbReference>
<feature type="transmembrane region" description="Helical" evidence="1">
    <location>
        <begin position="69"/>
        <end position="93"/>
    </location>
</feature>
<organism evidence="2 3">
    <name type="scientific">Chryseobacterium polytrichastri</name>
    <dbReference type="NCBI Taxonomy" id="1302687"/>
    <lineage>
        <taxon>Bacteria</taxon>
        <taxon>Pseudomonadati</taxon>
        <taxon>Bacteroidota</taxon>
        <taxon>Flavobacteriia</taxon>
        <taxon>Flavobacteriales</taxon>
        <taxon>Weeksellaceae</taxon>
        <taxon>Chryseobacterium group</taxon>
        <taxon>Chryseobacterium</taxon>
    </lineage>
</organism>
<keyword evidence="1" id="KW-1133">Transmembrane helix</keyword>
<evidence type="ECO:0000313" key="3">
    <source>
        <dbReference type="Proteomes" id="UP000184364"/>
    </source>
</evidence>
<evidence type="ECO:0000256" key="1">
    <source>
        <dbReference type="SAM" id="Phobius"/>
    </source>
</evidence>
<dbReference type="AlphaFoldDB" id="A0A1M6USV8"/>
<accession>A0A1M6USV8</accession>
<dbReference type="STRING" id="1302687.SAMN05444267_100731"/>
<name>A0A1M6USV8_9FLAO</name>
<keyword evidence="1" id="KW-0812">Transmembrane</keyword>
<keyword evidence="1" id="KW-0472">Membrane</keyword>